<evidence type="ECO:0000313" key="12">
    <source>
        <dbReference type="EMBL" id="QUN06288.1"/>
    </source>
</evidence>
<evidence type="ECO:0000256" key="7">
    <source>
        <dbReference type="RuleBase" id="RU369025"/>
    </source>
</evidence>
<feature type="signal peptide" evidence="9">
    <location>
        <begin position="1"/>
        <end position="19"/>
    </location>
</feature>
<keyword evidence="9" id="KW-0732">Signal</keyword>
<keyword evidence="7" id="KW-0813">Transport</keyword>
<keyword evidence="7" id="KW-0406">Ion transport</keyword>
<evidence type="ECO:0000259" key="11">
    <source>
        <dbReference type="Pfam" id="PF21082"/>
    </source>
</evidence>
<comment type="similarity">
    <text evidence="2 7">Belongs to the MscS (TC 1.A.23) family.</text>
</comment>
<evidence type="ECO:0000256" key="4">
    <source>
        <dbReference type="ARBA" id="ARBA00022692"/>
    </source>
</evidence>
<evidence type="ECO:0000256" key="8">
    <source>
        <dbReference type="SAM" id="Coils"/>
    </source>
</evidence>
<dbReference type="PANTHER" id="PTHR30221:SF1">
    <property type="entry name" value="SMALL-CONDUCTANCE MECHANOSENSITIVE CHANNEL"/>
    <property type="match status" value="1"/>
</dbReference>
<comment type="function">
    <text evidence="7">Mechanosensitive channel that participates in the regulation of osmotic pressure changes within the cell, opening in response to stretch forces in the membrane lipid bilayer, without the need for other proteins. Contributes to normal resistance to hypoosmotic shock. Forms an ion channel of 1.0 nanosiemens conductance with a slight preference for anions.</text>
</comment>
<dbReference type="Proteomes" id="UP000679575">
    <property type="component" value="Chromosome"/>
</dbReference>
<keyword evidence="3" id="KW-1003">Cell membrane</keyword>
<feature type="chain" id="PRO_5045973353" description="Small-conductance mechanosensitive channel" evidence="9">
    <location>
        <begin position="20"/>
        <end position="531"/>
    </location>
</feature>
<keyword evidence="7" id="KW-0997">Cell inner membrane</keyword>
<keyword evidence="6 7" id="KW-0472">Membrane</keyword>
<keyword evidence="4 7" id="KW-0812">Transmembrane</keyword>
<dbReference type="SUPFAM" id="SSF50182">
    <property type="entry name" value="Sm-like ribonucleoproteins"/>
    <property type="match status" value="1"/>
</dbReference>
<evidence type="ECO:0000256" key="3">
    <source>
        <dbReference type="ARBA" id="ARBA00022475"/>
    </source>
</evidence>
<dbReference type="Gene3D" id="2.30.30.60">
    <property type="match status" value="1"/>
</dbReference>
<dbReference type="InterPro" id="IPR023408">
    <property type="entry name" value="MscS_beta-dom_sf"/>
</dbReference>
<dbReference type="Gene3D" id="1.10.287.1260">
    <property type="match status" value="1"/>
</dbReference>
<dbReference type="SUPFAM" id="SSF82689">
    <property type="entry name" value="Mechanosensitive channel protein MscS (YggB), C-terminal domain"/>
    <property type="match status" value="1"/>
</dbReference>
<evidence type="ECO:0000259" key="10">
    <source>
        <dbReference type="Pfam" id="PF00924"/>
    </source>
</evidence>
<feature type="transmembrane region" description="Helical" evidence="7">
    <location>
        <begin position="344"/>
        <end position="362"/>
    </location>
</feature>
<dbReference type="Pfam" id="PF21082">
    <property type="entry name" value="MS_channel_3rd"/>
    <property type="match status" value="1"/>
</dbReference>
<evidence type="ECO:0000256" key="2">
    <source>
        <dbReference type="ARBA" id="ARBA00008017"/>
    </source>
</evidence>
<reference evidence="12 13" key="1">
    <citation type="submission" date="2021-04" db="EMBL/GenBank/DDBJ databases">
        <title>Novel species identification of genus Shewanella.</title>
        <authorList>
            <person name="Liu G."/>
        </authorList>
    </citation>
    <scope>NUCLEOTIDE SEQUENCE [LARGE SCALE GENOMIC DNA]</scope>
    <source>
        <strain evidence="12 13">FJAT-54481</strain>
    </source>
</reference>
<dbReference type="InterPro" id="IPR011014">
    <property type="entry name" value="MscS_channel_TM-2"/>
</dbReference>
<accession>A0ABX7YU32</accession>
<dbReference type="EMBL" id="CP073587">
    <property type="protein sequence ID" value="QUN06288.1"/>
    <property type="molecule type" value="Genomic_DNA"/>
</dbReference>
<feature type="transmembrane region" description="Helical" evidence="7">
    <location>
        <begin position="276"/>
        <end position="294"/>
    </location>
</feature>
<feature type="transmembrane region" description="Helical" evidence="7">
    <location>
        <begin position="315"/>
        <end position="338"/>
    </location>
</feature>
<dbReference type="Gene3D" id="3.30.70.100">
    <property type="match status" value="1"/>
</dbReference>
<dbReference type="RefSeq" id="WP_212595303.1">
    <property type="nucleotide sequence ID" value="NZ_CP073587.1"/>
</dbReference>
<evidence type="ECO:0000256" key="6">
    <source>
        <dbReference type="ARBA" id="ARBA00023136"/>
    </source>
</evidence>
<feature type="coiled-coil region" evidence="8">
    <location>
        <begin position="192"/>
        <end position="226"/>
    </location>
</feature>
<sequence length="531" mass="59490">MLRQFILAAALMVAVPALSEEAHELQTLQQLQQGLSQSIQELQQAKGELKAVTEYHIKQQTQALRDELKSLMDEDNASTAQLLPLIDQQQKQLQAFDRYFDKELAAIAQQLGQGNDAKLMLAISRRGLEKDAIFRDQLELLQWEQSLGADTSKSREQLKQQLLTRAQRLQSLISYNQQQITQQNNEISVAGADASNEQKAALAQLKERLNNNSDGLRSDIAMLDELDADTAELKQTLFSVSGNITQDVLNVGFISNLFQHWLETAESKLIDGGPGIAFKLLIFLLILFCAHLLARLAERLVRKAVGTSKLNFSMLLQDFFTGLSGKVVMTLGLLIALSQLGFELGPLLAGFGIAGVIIGFALQDTLSNFASGMMILIYRPFDVGDLIVAAGVTGRVSHMSLVSTTIKTLDNQRLIVPNNKIWGDTINNITAEQYRRIDMTFGISYSDDIEQAENVLKQIVKNHPKVLTFPESNVRLHLLNESSVDFIVRPWVAPDDYWEVYWDITRAVKMRFDQEGISIPFPQRDVHFYRG</sequence>
<dbReference type="PANTHER" id="PTHR30221">
    <property type="entry name" value="SMALL-CONDUCTANCE MECHANOSENSITIVE CHANNEL"/>
    <property type="match status" value="1"/>
</dbReference>
<comment type="subunit">
    <text evidence="7">Homoheptamer.</text>
</comment>
<dbReference type="InterPro" id="IPR049278">
    <property type="entry name" value="MS_channel_C"/>
</dbReference>
<dbReference type="InterPro" id="IPR011066">
    <property type="entry name" value="MscS_channel_C_sf"/>
</dbReference>
<dbReference type="InterPro" id="IPR006685">
    <property type="entry name" value="MscS_channel_2nd"/>
</dbReference>
<dbReference type="InterPro" id="IPR045275">
    <property type="entry name" value="MscS_archaea/bacteria_type"/>
</dbReference>
<evidence type="ECO:0000313" key="13">
    <source>
        <dbReference type="Proteomes" id="UP000679575"/>
    </source>
</evidence>
<dbReference type="SUPFAM" id="SSF82861">
    <property type="entry name" value="Mechanosensitive channel protein MscS (YggB), transmembrane region"/>
    <property type="match status" value="1"/>
</dbReference>
<organism evidence="12 13">
    <name type="scientific">Shewanella yunxiaonensis</name>
    <dbReference type="NCBI Taxonomy" id="2829809"/>
    <lineage>
        <taxon>Bacteria</taxon>
        <taxon>Pseudomonadati</taxon>
        <taxon>Pseudomonadota</taxon>
        <taxon>Gammaproteobacteria</taxon>
        <taxon>Alteromonadales</taxon>
        <taxon>Shewanellaceae</taxon>
        <taxon>Shewanella</taxon>
    </lineage>
</organism>
<keyword evidence="7" id="KW-0407">Ion channel</keyword>
<dbReference type="InterPro" id="IPR010920">
    <property type="entry name" value="LSM_dom_sf"/>
</dbReference>
<evidence type="ECO:0000256" key="9">
    <source>
        <dbReference type="SAM" id="SignalP"/>
    </source>
</evidence>
<name>A0ABX7YU32_9GAMM</name>
<evidence type="ECO:0000256" key="1">
    <source>
        <dbReference type="ARBA" id="ARBA00004651"/>
    </source>
</evidence>
<dbReference type="Pfam" id="PF00924">
    <property type="entry name" value="MS_channel_2nd"/>
    <property type="match status" value="1"/>
</dbReference>
<comment type="caution">
    <text evidence="7">Lacks conserved residue(s) required for the propagation of feature annotation.</text>
</comment>
<feature type="domain" description="Mechanosensitive ion channel MscS C-terminal" evidence="11">
    <location>
        <begin position="437"/>
        <end position="519"/>
    </location>
</feature>
<protein>
    <recommendedName>
        <fullName evidence="7">Small-conductance mechanosensitive channel</fullName>
    </recommendedName>
</protein>
<gene>
    <name evidence="12" type="ORF">KDN34_02130</name>
</gene>
<keyword evidence="5 7" id="KW-1133">Transmembrane helix</keyword>
<proteinExistence type="inferred from homology"/>
<keyword evidence="13" id="KW-1185">Reference proteome</keyword>
<comment type="subcellular location">
    <subcellularLocation>
        <location evidence="7">Cell inner membrane</location>
        <topology evidence="7">Multi-pass membrane protein</topology>
    </subcellularLocation>
    <subcellularLocation>
        <location evidence="1">Cell membrane</location>
        <topology evidence="1">Multi-pass membrane protein</topology>
    </subcellularLocation>
</comment>
<feature type="domain" description="Mechanosensitive ion channel MscS" evidence="10">
    <location>
        <begin position="364"/>
        <end position="430"/>
    </location>
</feature>
<evidence type="ECO:0000256" key="5">
    <source>
        <dbReference type="ARBA" id="ARBA00022989"/>
    </source>
</evidence>
<keyword evidence="8" id="KW-0175">Coiled coil</keyword>